<keyword evidence="2" id="KW-0456">Lyase</keyword>
<organism evidence="2 3">
    <name type="scientific">Coemansia erecta</name>
    <dbReference type="NCBI Taxonomy" id="147472"/>
    <lineage>
        <taxon>Eukaryota</taxon>
        <taxon>Fungi</taxon>
        <taxon>Fungi incertae sedis</taxon>
        <taxon>Zoopagomycota</taxon>
        <taxon>Kickxellomycotina</taxon>
        <taxon>Kickxellomycetes</taxon>
        <taxon>Kickxellales</taxon>
        <taxon>Kickxellaceae</taxon>
        <taxon>Coemansia</taxon>
    </lineage>
</organism>
<gene>
    <name evidence="2" type="primary">ILV1_1</name>
    <name evidence="2" type="ORF">LPJ53_002014</name>
</gene>
<name>A0A9W7Y345_9FUNG</name>
<dbReference type="EC" id="4.3.1.19" evidence="2"/>
<dbReference type="SUPFAM" id="SSF53686">
    <property type="entry name" value="Tryptophan synthase beta subunit-like PLP-dependent enzymes"/>
    <property type="match status" value="1"/>
</dbReference>
<dbReference type="GO" id="GO:0004794">
    <property type="term" value="F:threonine deaminase activity"/>
    <property type="evidence" value="ECO:0007669"/>
    <property type="project" value="UniProtKB-EC"/>
</dbReference>
<dbReference type="InterPro" id="IPR036052">
    <property type="entry name" value="TrpB-like_PALP_sf"/>
</dbReference>
<feature type="compositionally biased region" description="Polar residues" evidence="1">
    <location>
        <begin position="1"/>
        <end position="22"/>
    </location>
</feature>
<feature type="region of interest" description="Disordered" evidence="1">
    <location>
        <begin position="1"/>
        <end position="48"/>
    </location>
</feature>
<proteinExistence type="predicted"/>
<accession>A0A9W7Y345</accession>
<dbReference type="OrthoDB" id="4418812at2759"/>
<reference evidence="2" key="1">
    <citation type="submission" date="2022-07" db="EMBL/GenBank/DDBJ databases">
        <title>Phylogenomic reconstructions and comparative analyses of Kickxellomycotina fungi.</title>
        <authorList>
            <person name="Reynolds N.K."/>
            <person name="Stajich J.E."/>
            <person name="Barry K."/>
            <person name="Grigoriev I.V."/>
            <person name="Crous P."/>
            <person name="Smith M.E."/>
        </authorList>
    </citation>
    <scope>NUCLEOTIDE SEQUENCE</scope>
    <source>
        <strain evidence="2">NBRC 32514</strain>
    </source>
</reference>
<evidence type="ECO:0000256" key="1">
    <source>
        <dbReference type="SAM" id="MobiDB-lite"/>
    </source>
</evidence>
<keyword evidence="3" id="KW-1185">Reference proteome</keyword>
<evidence type="ECO:0000313" key="2">
    <source>
        <dbReference type="EMBL" id="KAJ1723682.1"/>
    </source>
</evidence>
<dbReference type="AlphaFoldDB" id="A0A9W7Y345"/>
<feature type="compositionally biased region" description="Low complexity" evidence="1">
    <location>
        <begin position="23"/>
        <end position="35"/>
    </location>
</feature>
<evidence type="ECO:0000313" key="3">
    <source>
        <dbReference type="Proteomes" id="UP001149813"/>
    </source>
</evidence>
<dbReference type="Proteomes" id="UP001149813">
    <property type="component" value="Unassembled WGS sequence"/>
</dbReference>
<comment type="caution">
    <text evidence="2">The sequence shown here is derived from an EMBL/GenBank/DDBJ whole genome shotgun (WGS) entry which is preliminary data.</text>
</comment>
<feature type="non-terminal residue" evidence="2">
    <location>
        <position position="95"/>
    </location>
</feature>
<sequence>MSTSLSPPADTMPNSRTITENLGTTTAPASGTSTPHHGANEEKEEAEQPDYLQLILNSSVYDVASETPLSAAQNLSMRTANTVLLKREDLQPVFS</sequence>
<dbReference type="EMBL" id="JANBOJ010000057">
    <property type="protein sequence ID" value="KAJ1723682.1"/>
    <property type="molecule type" value="Genomic_DNA"/>
</dbReference>
<dbReference type="Gene3D" id="3.40.50.1100">
    <property type="match status" value="1"/>
</dbReference>
<protein>
    <submittedName>
        <fullName evidence="2">Threonine deaminase</fullName>
        <ecNumber evidence="2">4.3.1.19</ecNumber>
    </submittedName>
</protein>